<dbReference type="EMBL" id="KK784882">
    <property type="protein sequence ID" value="KDO75705.1"/>
    <property type="molecule type" value="Genomic_DNA"/>
</dbReference>
<proteinExistence type="predicted"/>
<gene>
    <name evidence="1" type="ORF">CISIN_1g032414mg</name>
</gene>
<reference evidence="1 2" key="1">
    <citation type="submission" date="2014-04" db="EMBL/GenBank/DDBJ databases">
        <authorList>
            <consortium name="International Citrus Genome Consortium"/>
            <person name="Gmitter F."/>
            <person name="Chen C."/>
            <person name="Farmerie W."/>
            <person name="Harkins T."/>
            <person name="Desany B."/>
            <person name="Mohiuddin M."/>
            <person name="Kodira C."/>
            <person name="Borodovsky M."/>
            <person name="Lomsadze A."/>
            <person name="Burns P."/>
            <person name="Jenkins J."/>
            <person name="Prochnik S."/>
            <person name="Shu S."/>
            <person name="Chapman J."/>
            <person name="Pitluck S."/>
            <person name="Schmutz J."/>
            <person name="Rokhsar D."/>
        </authorList>
    </citation>
    <scope>NUCLEOTIDE SEQUENCE</scope>
</reference>
<dbReference type="AlphaFoldDB" id="A0A067GAR9"/>
<evidence type="ECO:0000313" key="1">
    <source>
        <dbReference type="EMBL" id="KDO75705.1"/>
    </source>
</evidence>
<keyword evidence="2" id="KW-1185">Reference proteome</keyword>
<sequence>MIRNLFVDSFLTSLLASETSASASFSMIFRYPEFAIFLLALLQLVNDINIESKNSLLPEFAASLSSSCRINPMLRSSWINLFRFLGIETILYSASAAISRISYDFASRNLTNSGINPVSPIAFLASSEVPQSLNAAFNANS</sequence>
<accession>A0A067GAR9</accession>
<name>A0A067GAR9_CITSI</name>
<dbReference type="Proteomes" id="UP000027120">
    <property type="component" value="Unassembled WGS sequence"/>
</dbReference>
<protein>
    <submittedName>
        <fullName evidence="1">Uncharacterized protein</fullName>
    </submittedName>
</protein>
<evidence type="ECO:0000313" key="2">
    <source>
        <dbReference type="Proteomes" id="UP000027120"/>
    </source>
</evidence>
<organism evidence="1 2">
    <name type="scientific">Citrus sinensis</name>
    <name type="common">Sweet orange</name>
    <name type="synonym">Citrus aurantium var. sinensis</name>
    <dbReference type="NCBI Taxonomy" id="2711"/>
    <lineage>
        <taxon>Eukaryota</taxon>
        <taxon>Viridiplantae</taxon>
        <taxon>Streptophyta</taxon>
        <taxon>Embryophyta</taxon>
        <taxon>Tracheophyta</taxon>
        <taxon>Spermatophyta</taxon>
        <taxon>Magnoliopsida</taxon>
        <taxon>eudicotyledons</taxon>
        <taxon>Gunneridae</taxon>
        <taxon>Pentapetalae</taxon>
        <taxon>rosids</taxon>
        <taxon>malvids</taxon>
        <taxon>Sapindales</taxon>
        <taxon>Rutaceae</taxon>
        <taxon>Aurantioideae</taxon>
        <taxon>Citrus</taxon>
    </lineage>
</organism>